<keyword evidence="2" id="KW-0677">Repeat</keyword>
<dbReference type="Proteomes" id="UP001287286">
    <property type="component" value="Unassembled WGS sequence"/>
</dbReference>
<evidence type="ECO:0000256" key="7">
    <source>
        <dbReference type="SAM" id="MobiDB-lite"/>
    </source>
</evidence>
<proteinExistence type="predicted"/>
<evidence type="ECO:0000256" key="4">
    <source>
        <dbReference type="ARBA" id="ARBA00022833"/>
    </source>
</evidence>
<evidence type="ECO:0000259" key="8">
    <source>
        <dbReference type="PROSITE" id="PS50157"/>
    </source>
</evidence>
<feature type="region of interest" description="Disordered" evidence="7">
    <location>
        <begin position="233"/>
        <end position="263"/>
    </location>
</feature>
<evidence type="ECO:0000256" key="1">
    <source>
        <dbReference type="ARBA" id="ARBA00022723"/>
    </source>
</evidence>
<protein>
    <recommendedName>
        <fullName evidence="5">C2H2 type master regulator of conidiophore development brlA</fullName>
    </recommendedName>
</protein>
<evidence type="ECO:0000256" key="5">
    <source>
        <dbReference type="ARBA" id="ARBA00044085"/>
    </source>
</evidence>
<dbReference type="Pfam" id="PF00096">
    <property type="entry name" value="zf-C2H2"/>
    <property type="match status" value="1"/>
</dbReference>
<dbReference type="PROSITE" id="PS00028">
    <property type="entry name" value="ZINC_FINGER_C2H2_1"/>
    <property type="match status" value="1"/>
</dbReference>
<reference evidence="9 10" key="1">
    <citation type="journal article" date="2024" name="Microbiol. Resour. Announc.">
        <title>Genome annotations for the ascomycete fungi Trichoderma harzianum, Trichoderma aggressivum, and Purpureocillium lilacinum.</title>
        <authorList>
            <person name="Beijen E.P.W."/>
            <person name="Ohm R.A."/>
        </authorList>
    </citation>
    <scope>NUCLEOTIDE SEQUENCE [LARGE SCALE GENOMIC DNA]</scope>
    <source>
        <strain evidence="9 10">CBS 150709</strain>
    </source>
</reference>
<evidence type="ECO:0000313" key="9">
    <source>
        <dbReference type="EMBL" id="KAK4074917.1"/>
    </source>
</evidence>
<dbReference type="SUPFAM" id="SSF57667">
    <property type="entry name" value="beta-beta-alpha zinc fingers"/>
    <property type="match status" value="1"/>
</dbReference>
<dbReference type="PANTHER" id="PTHR14003:SF19">
    <property type="entry name" value="YY2 TRANSCRIPTION FACTOR"/>
    <property type="match status" value="1"/>
</dbReference>
<feature type="domain" description="C2H2-type" evidence="8">
    <location>
        <begin position="209"/>
        <end position="233"/>
    </location>
</feature>
<dbReference type="PANTHER" id="PTHR14003">
    <property type="entry name" value="TRANSCRIPTIONAL REPRESSOR PROTEIN YY"/>
    <property type="match status" value="1"/>
</dbReference>
<comment type="caution">
    <text evidence="9">The sequence shown here is derived from an EMBL/GenBank/DDBJ whole genome shotgun (WGS) entry which is preliminary data.</text>
</comment>
<feature type="domain" description="C2H2-type" evidence="8">
    <location>
        <begin position="176"/>
        <end position="208"/>
    </location>
</feature>
<evidence type="ECO:0000313" key="10">
    <source>
        <dbReference type="Proteomes" id="UP001287286"/>
    </source>
</evidence>
<sequence length="313" mass="33977">MTGTPIEPGVPRPTEGGWAILPVPRFAHPANQCNNTTTLMKFPDAACHQDLARHDDGYEIASLYPPQHRLLTFQPVAEQAFWHSYPSLDTSFSLPDQPELLRSGSYEPQISSNDPSSSLMRSMDFACTHGVLSTVDGLSTKPLASFGSGRSTAFEANSNLSVEMPSVREQPPRKRYPCRCRDSHGCERTFTTSGHATRHSRIHTGDKNIQCTYPGCGKTFTRPDNMKQHVATHYKGSGHSSGGARANKTTHAKARRKSTASGNRRTITVTTTAGDTRGLNTPIPQLGRPVAARSLSSGLDALVMAVECQARSS</sequence>
<name>A0ABR0BFR8_PURLI</name>
<dbReference type="InterPro" id="IPR036236">
    <property type="entry name" value="Znf_C2H2_sf"/>
</dbReference>
<dbReference type="PROSITE" id="PS50157">
    <property type="entry name" value="ZINC_FINGER_C2H2_2"/>
    <property type="match status" value="2"/>
</dbReference>
<keyword evidence="1" id="KW-0479">Metal-binding</keyword>
<gene>
    <name evidence="9" type="ORF">Purlil1_12829</name>
</gene>
<feature type="compositionally biased region" description="Basic residues" evidence="7">
    <location>
        <begin position="248"/>
        <end position="258"/>
    </location>
</feature>
<dbReference type="SMART" id="SM00355">
    <property type="entry name" value="ZnF_C2H2"/>
    <property type="match status" value="2"/>
</dbReference>
<dbReference type="InterPro" id="IPR013087">
    <property type="entry name" value="Znf_C2H2_type"/>
</dbReference>
<keyword evidence="4" id="KW-0862">Zinc</keyword>
<evidence type="ECO:0000256" key="6">
    <source>
        <dbReference type="PROSITE-ProRule" id="PRU00042"/>
    </source>
</evidence>
<organism evidence="9 10">
    <name type="scientific">Purpureocillium lilacinum</name>
    <name type="common">Paecilomyces lilacinus</name>
    <dbReference type="NCBI Taxonomy" id="33203"/>
    <lineage>
        <taxon>Eukaryota</taxon>
        <taxon>Fungi</taxon>
        <taxon>Dikarya</taxon>
        <taxon>Ascomycota</taxon>
        <taxon>Pezizomycotina</taxon>
        <taxon>Sordariomycetes</taxon>
        <taxon>Hypocreomycetidae</taxon>
        <taxon>Hypocreales</taxon>
        <taxon>Ophiocordycipitaceae</taxon>
        <taxon>Purpureocillium</taxon>
    </lineage>
</organism>
<evidence type="ECO:0000256" key="3">
    <source>
        <dbReference type="ARBA" id="ARBA00022771"/>
    </source>
</evidence>
<accession>A0ABR0BFR8</accession>
<evidence type="ECO:0000256" key="2">
    <source>
        <dbReference type="ARBA" id="ARBA00022737"/>
    </source>
</evidence>
<dbReference type="EMBL" id="JAWRVI010000137">
    <property type="protein sequence ID" value="KAK4074917.1"/>
    <property type="molecule type" value="Genomic_DNA"/>
</dbReference>
<dbReference type="Gene3D" id="3.30.160.60">
    <property type="entry name" value="Classic Zinc Finger"/>
    <property type="match status" value="2"/>
</dbReference>
<keyword evidence="10" id="KW-1185">Reference proteome</keyword>
<keyword evidence="3 6" id="KW-0863">Zinc-finger</keyword>